<dbReference type="STRING" id="1210086.GCA_001613105_00747"/>
<dbReference type="Proteomes" id="UP000254869">
    <property type="component" value="Unassembled WGS sequence"/>
</dbReference>
<dbReference type="EMBL" id="QQBC01000001">
    <property type="protein sequence ID" value="RDI69356.1"/>
    <property type="molecule type" value="Genomic_DNA"/>
</dbReference>
<dbReference type="InterPro" id="IPR012349">
    <property type="entry name" value="Split_barrel_FMN-bd"/>
</dbReference>
<dbReference type="RefSeq" id="WP_067991654.1">
    <property type="nucleotide sequence ID" value="NZ_QQBC01000001.1"/>
</dbReference>
<accession>A0A370IF59</accession>
<comment type="caution">
    <text evidence="2">The sequence shown here is derived from an EMBL/GenBank/DDBJ whole genome shotgun (WGS) entry which is preliminary data.</text>
</comment>
<evidence type="ECO:0000259" key="1">
    <source>
        <dbReference type="Pfam" id="PF01243"/>
    </source>
</evidence>
<name>A0A370IF59_9NOCA</name>
<sequence length="152" mass="16817">MDERELLEEYVADGGLMQLATVREDGMPSVCTVWYVAMFRPDRLLFISRRDRLHSTNIRRDRAVGGAILKDPPAELGLTGRGVSFTGYAKELPGTGIDGEIALFARRWPGAAGVLGAMPEAASRMYEVSVGQWVLFDEKNFRQSPRREIAGG</sequence>
<keyword evidence="3" id="KW-1185">Reference proteome</keyword>
<gene>
    <name evidence="2" type="ORF">DFR76_101894</name>
</gene>
<protein>
    <submittedName>
        <fullName evidence="2">Uncharacterized protein YhbP (UPF0306 family)</fullName>
    </submittedName>
</protein>
<feature type="domain" description="Pyridoxamine 5'-phosphate oxidase N-terminal" evidence="1">
    <location>
        <begin position="7"/>
        <end position="112"/>
    </location>
</feature>
<dbReference type="AlphaFoldDB" id="A0A370IF59"/>
<dbReference type="Gene3D" id="2.30.110.10">
    <property type="entry name" value="Electron Transport, Fmn-binding Protein, Chain A"/>
    <property type="match status" value="1"/>
</dbReference>
<dbReference type="Pfam" id="PF01243">
    <property type="entry name" value="PNPOx_N"/>
    <property type="match status" value="1"/>
</dbReference>
<evidence type="ECO:0000313" key="2">
    <source>
        <dbReference type="EMBL" id="RDI69356.1"/>
    </source>
</evidence>
<dbReference type="InterPro" id="IPR011576">
    <property type="entry name" value="Pyridox_Oxase_N"/>
</dbReference>
<organism evidence="2 3">
    <name type="scientific">Nocardia pseudobrasiliensis</name>
    <dbReference type="NCBI Taxonomy" id="45979"/>
    <lineage>
        <taxon>Bacteria</taxon>
        <taxon>Bacillati</taxon>
        <taxon>Actinomycetota</taxon>
        <taxon>Actinomycetes</taxon>
        <taxon>Mycobacteriales</taxon>
        <taxon>Nocardiaceae</taxon>
        <taxon>Nocardia</taxon>
    </lineage>
</organism>
<reference evidence="2 3" key="1">
    <citation type="submission" date="2018-07" db="EMBL/GenBank/DDBJ databases">
        <title>Genomic Encyclopedia of Type Strains, Phase IV (KMG-IV): sequencing the most valuable type-strain genomes for metagenomic binning, comparative biology and taxonomic classification.</title>
        <authorList>
            <person name="Goeker M."/>
        </authorList>
    </citation>
    <scope>NUCLEOTIDE SEQUENCE [LARGE SCALE GENOMIC DNA]</scope>
    <source>
        <strain evidence="2 3">DSM 44290</strain>
    </source>
</reference>
<dbReference type="SUPFAM" id="SSF50475">
    <property type="entry name" value="FMN-binding split barrel"/>
    <property type="match status" value="1"/>
</dbReference>
<proteinExistence type="predicted"/>
<evidence type="ECO:0000313" key="3">
    <source>
        <dbReference type="Proteomes" id="UP000254869"/>
    </source>
</evidence>